<protein>
    <submittedName>
        <fullName evidence="1">Uncharacterized protein</fullName>
    </submittedName>
</protein>
<evidence type="ECO:0000313" key="2">
    <source>
        <dbReference type="Proteomes" id="UP000075476"/>
    </source>
</evidence>
<dbReference type="AlphaFoldDB" id="A0A9X0MEF3"/>
<accession>A0A9X0MEF3</accession>
<gene>
    <name evidence="1" type="ORF">AT268_35240</name>
</gene>
<comment type="caution">
    <text evidence="1">The sequence shown here is derived from an EMBL/GenBank/DDBJ whole genome shotgun (WGS) entry which is preliminary data.</text>
</comment>
<name>A0A9X0MEF3_BACCE</name>
<dbReference type="Proteomes" id="UP000075476">
    <property type="component" value="Unassembled WGS sequence"/>
</dbReference>
<sequence>MNLFKRVLAWEKRERENLFSQLKGDIQTHKDRLVSGAEFYLDGERWVVTGMSDLKVIWSYREANRRAHIMTNQLTGEKANLNMNHISKIRKVTYNPVTNEVTSR</sequence>
<reference evidence="1 2" key="1">
    <citation type="submission" date="2015-12" db="EMBL/GenBank/DDBJ databases">
        <title>Bacillus cereus Group isolate.</title>
        <authorList>
            <person name="Kovac J."/>
        </authorList>
    </citation>
    <scope>NUCLEOTIDE SEQUENCE [LARGE SCALE GENOMIC DNA]</scope>
    <source>
        <strain evidence="1 2">FSL K6-0073</strain>
    </source>
</reference>
<dbReference type="EMBL" id="LOMO01000168">
    <property type="protein sequence ID" value="KXY35070.1"/>
    <property type="molecule type" value="Genomic_DNA"/>
</dbReference>
<organism evidence="1 2">
    <name type="scientific">Bacillus cereus</name>
    <dbReference type="NCBI Taxonomy" id="1396"/>
    <lineage>
        <taxon>Bacteria</taxon>
        <taxon>Bacillati</taxon>
        <taxon>Bacillota</taxon>
        <taxon>Bacilli</taxon>
        <taxon>Bacillales</taxon>
        <taxon>Bacillaceae</taxon>
        <taxon>Bacillus</taxon>
        <taxon>Bacillus cereus group</taxon>
    </lineage>
</organism>
<evidence type="ECO:0000313" key="1">
    <source>
        <dbReference type="EMBL" id="KXY35070.1"/>
    </source>
</evidence>
<dbReference type="RefSeq" id="WP_061663714.1">
    <property type="nucleotide sequence ID" value="NZ_LOMO01000168.1"/>
</dbReference>
<proteinExistence type="predicted"/>